<reference evidence="2 3" key="1">
    <citation type="journal article" date="2020" name="Nature">
        <title>Six reference-quality genomes reveal evolution of bat adaptations.</title>
        <authorList>
            <person name="Jebb D."/>
            <person name="Huang Z."/>
            <person name="Pippel M."/>
            <person name="Hughes G.M."/>
            <person name="Lavrichenko K."/>
            <person name="Devanna P."/>
            <person name="Winkler S."/>
            <person name="Jermiin L.S."/>
            <person name="Skirmuntt E.C."/>
            <person name="Katzourakis A."/>
            <person name="Burkitt-Gray L."/>
            <person name="Ray D.A."/>
            <person name="Sullivan K.A.M."/>
            <person name="Roscito J.G."/>
            <person name="Kirilenko B.M."/>
            <person name="Davalos L.M."/>
            <person name="Corthals A.P."/>
            <person name="Power M.L."/>
            <person name="Jones G."/>
            <person name="Ransome R.D."/>
            <person name="Dechmann D.K.N."/>
            <person name="Locatelli A.G."/>
            <person name="Puechmaille S.J."/>
            <person name="Fedrigo O."/>
            <person name="Jarvis E.D."/>
            <person name="Hiller M."/>
            <person name="Vernes S.C."/>
            <person name="Myers E.W."/>
            <person name="Teeling E.C."/>
        </authorList>
    </citation>
    <scope>NUCLEOTIDE SEQUENCE [LARGE SCALE GENOMIC DNA]</scope>
    <source>
        <strain evidence="2">MPipKuh1</strain>
        <tissue evidence="2">Flight muscle</tissue>
    </source>
</reference>
<gene>
    <name evidence="2" type="ORF">mPipKuh1_007749</name>
</gene>
<dbReference type="AlphaFoldDB" id="A0A7J8B1G3"/>
<dbReference type="EMBL" id="JACAGB010000001">
    <property type="protein sequence ID" value="KAF6392548.1"/>
    <property type="molecule type" value="Genomic_DNA"/>
</dbReference>
<protein>
    <submittedName>
        <fullName evidence="2">Uncharacterized protein</fullName>
    </submittedName>
</protein>
<proteinExistence type="predicted"/>
<sequence length="241" mass="26150">MRRKYRSLQRLPGSVSPSPGSQQINPGACSPSEATTAQPRSDAQTEPRGSPPPTQRCQGAPRTATPATLRRLHPGAPCRPQIPNSDLGKVSTCEAMAHAAHLILGEASIPLPIRGSLSGPPGRSERLLILLPVVLWHVCQMYSGTNSTRGFMSLQSAHTRTQTHTHLLRPVRLSGSEFLMMLAGDSGRIPPYVRPRLRDPQGPPGSRVRCNKQKSLFHASMGSVPLTLPAWWKSGNYLVLK</sequence>
<evidence type="ECO:0000256" key="1">
    <source>
        <dbReference type="SAM" id="MobiDB-lite"/>
    </source>
</evidence>
<name>A0A7J8B1G3_PIPKU</name>
<organism evidence="2 3">
    <name type="scientific">Pipistrellus kuhlii</name>
    <name type="common">Kuhl's pipistrelle</name>
    <dbReference type="NCBI Taxonomy" id="59472"/>
    <lineage>
        <taxon>Eukaryota</taxon>
        <taxon>Metazoa</taxon>
        <taxon>Chordata</taxon>
        <taxon>Craniata</taxon>
        <taxon>Vertebrata</taxon>
        <taxon>Euteleostomi</taxon>
        <taxon>Mammalia</taxon>
        <taxon>Eutheria</taxon>
        <taxon>Laurasiatheria</taxon>
        <taxon>Chiroptera</taxon>
        <taxon>Yangochiroptera</taxon>
        <taxon>Vespertilionidae</taxon>
        <taxon>Pipistrellus</taxon>
    </lineage>
</organism>
<feature type="compositionally biased region" description="Low complexity" evidence="1">
    <location>
        <begin position="12"/>
        <end position="21"/>
    </location>
</feature>
<comment type="caution">
    <text evidence="2">The sequence shown here is derived from an EMBL/GenBank/DDBJ whole genome shotgun (WGS) entry which is preliminary data.</text>
</comment>
<evidence type="ECO:0000313" key="3">
    <source>
        <dbReference type="Proteomes" id="UP000558488"/>
    </source>
</evidence>
<evidence type="ECO:0000313" key="2">
    <source>
        <dbReference type="EMBL" id="KAF6392548.1"/>
    </source>
</evidence>
<feature type="compositionally biased region" description="Polar residues" evidence="1">
    <location>
        <begin position="32"/>
        <end position="44"/>
    </location>
</feature>
<dbReference type="Proteomes" id="UP000558488">
    <property type="component" value="Unassembled WGS sequence"/>
</dbReference>
<accession>A0A7J8B1G3</accession>
<keyword evidence="3" id="KW-1185">Reference proteome</keyword>
<feature type="region of interest" description="Disordered" evidence="1">
    <location>
        <begin position="1"/>
        <end position="83"/>
    </location>
</feature>